<evidence type="ECO:0000256" key="5">
    <source>
        <dbReference type="ARBA" id="ARBA00022516"/>
    </source>
</evidence>
<dbReference type="EMBL" id="JAAGOH010000004">
    <property type="protein sequence ID" value="NDY90584.1"/>
    <property type="molecule type" value="Genomic_DNA"/>
</dbReference>
<dbReference type="PANTHER" id="PTHR42724">
    <property type="entry name" value="TETRAACYLDISACCHARIDE 4'-KINASE"/>
    <property type="match status" value="1"/>
</dbReference>
<dbReference type="UniPathway" id="UPA00359">
    <property type="reaction ID" value="UER00482"/>
</dbReference>
<dbReference type="SUPFAM" id="SSF52540">
    <property type="entry name" value="P-loop containing nucleoside triphosphate hydrolases"/>
    <property type="match status" value="1"/>
</dbReference>
<dbReference type="Proteomes" id="UP000484255">
    <property type="component" value="Unassembled WGS sequence"/>
</dbReference>
<keyword evidence="10 13" id="KW-0067">ATP-binding</keyword>
<dbReference type="HAMAP" id="MF_00409">
    <property type="entry name" value="LpxK"/>
    <property type="match status" value="1"/>
</dbReference>
<evidence type="ECO:0000256" key="2">
    <source>
        <dbReference type="ARBA" id="ARBA00004870"/>
    </source>
</evidence>
<dbReference type="PANTHER" id="PTHR42724:SF1">
    <property type="entry name" value="TETRAACYLDISACCHARIDE 4'-KINASE, MITOCHONDRIAL-RELATED"/>
    <property type="match status" value="1"/>
</dbReference>
<keyword evidence="9 13" id="KW-0418">Kinase</keyword>
<dbReference type="GO" id="GO:0009244">
    <property type="term" value="P:lipopolysaccharide core region biosynthetic process"/>
    <property type="evidence" value="ECO:0007669"/>
    <property type="project" value="TreeGrafter"/>
</dbReference>
<dbReference type="GO" id="GO:0009245">
    <property type="term" value="P:lipid A biosynthetic process"/>
    <property type="evidence" value="ECO:0007669"/>
    <property type="project" value="UniProtKB-UniRule"/>
</dbReference>
<keyword evidence="5 13" id="KW-0444">Lipid biosynthesis</keyword>
<organism evidence="14 15">
    <name type="scientific">Ideonella livida</name>
    <dbReference type="NCBI Taxonomy" id="2707176"/>
    <lineage>
        <taxon>Bacteria</taxon>
        <taxon>Pseudomonadati</taxon>
        <taxon>Pseudomonadota</taxon>
        <taxon>Betaproteobacteria</taxon>
        <taxon>Burkholderiales</taxon>
        <taxon>Sphaerotilaceae</taxon>
        <taxon>Ideonella</taxon>
    </lineage>
</organism>
<comment type="function">
    <text evidence="1 13">Transfers the gamma-phosphate of ATP to the 4'-position of a tetraacyldisaccharide 1-phosphate intermediate (termed DS-1-P) to form tetraacyldisaccharide 1,4'-bis-phosphate (lipid IVA).</text>
</comment>
<dbReference type="GO" id="GO:0005524">
    <property type="term" value="F:ATP binding"/>
    <property type="evidence" value="ECO:0007669"/>
    <property type="project" value="UniProtKB-UniRule"/>
</dbReference>
<protein>
    <recommendedName>
        <fullName evidence="4 13">Tetraacyldisaccharide 4'-kinase</fullName>
        <ecNumber evidence="3 13">2.7.1.130</ecNumber>
    </recommendedName>
    <alternativeName>
        <fullName evidence="12 13">Lipid A 4'-kinase</fullName>
    </alternativeName>
</protein>
<evidence type="ECO:0000256" key="9">
    <source>
        <dbReference type="ARBA" id="ARBA00022777"/>
    </source>
</evidence>
<name>A0A7C9TIP4_9BURK</name>
<evidence type="ECO:0000256" key="4">
    <source>
        <dbReference type="ARBA" id="ARBA00016436"/>
    </source>
</evidence>
<evidence type="ECO:0000256" key="10">
    <source>
        <dbReference type="ARBA" id="ARBA00022840"/>
    </source>
</evidence>
<comment type="catalytic activity">
    <reaction evidence="13">
        <text>a lipid A disaccharide + ATP = a lipid IVA + ADP + H(+)</text>
        <dbReference type="Rhea" id="RHEA:67840"/>
        <dbReference type="ChEBI" id="CHEBI:15378"/>
        <dbReference type="ChEBI" id="CHEBI:30616"/>
        <dbReference type="ChEBI" id="CHEBI:176343"/>
        <dbReference type="ChEBI" id="CHEBI:176425"/>
        <dbReference type="ChEBI" id="CHEBI:456216"/>
        <dbReference type="EC" id="2.7.1.130"/>
    </reaction>
</comment>
<dbReference type="InterPro" id="IPR027417">
    <property type="entry name" value="P-loop_NTPase"/>
</dbReference>
<dbReference type="AlphaFoldDB" id="A0A7C9TIP4"/>
<dbReference type="InterPro" id="IPR003758">
    <property type="entry name" value="LpxK"/>
</dbReference>
<accession>A0A7C9TIP4</accession>
<evidence type="ECO:0000256" key="3">
    <source>
        <dbReference type="ARBA" id="ARBA00012071"/>
    </source>
</evidence>
<evidence type="ECO:0000256" key="1">
    <source>
        <dbReference type="ARBA" id="ARBA00002274"/>
    </source>
</evidence>
<evidence type="ECO:0000256" key="7">
    <source>
        <dbReference type="ARBA" id="ARBA00022679"/>
    </source>
</evidence>
<keyword evidence="7 13" id="KW-0808">Transferase</keyword>
<evidence type="ECO:0000256" key="8">
    <source>
        <dbReference type="ARBA" id="ARBA00022741"/>
    </source>
</evidence>
<sequence>MALERAWWTPAPTPWSRCLQPLASLYGLLSRRRREADERLAAGRTPPCPILVVGNVVVGGAGKTPTTVALVHALRQRGWTPGVVSRGHGRANRALHLLGPTSTAREAGDEPLLIHRRTGAPLAVHADRWTALQALCKAHQEVDVILADDALQHRRLPRDVELLVFDARGAGNGQLLPAGPLREPVPASLGPRQAVLFNAPAPSVPLPGEFARRALTGAVPLASWWQGASADPAALEALARRSQQQALWAAAGLAEPERFFSMLESCGVRLQRLPLPDHHDWAQVPWPSQATEVLVTEKDAVKLPALPPGGPQVWVVPLDFELPDALLQQLHGWLVQARELRQPADPSASCN</sequence>
<evidence type="ECO:0000313" key="14">
    <source>
        <dbReference type="EMBL" id="NDY90584.1"/>
    </source>
</evidence>
<evidence type="ECO:0000256" key="12">
    <source>
        <dbReference type="ARBA" id="ARBA00029757"/>
    </source>
</evidence>
<dbReference type="EC" id="2.7.1.130" evidence="3 13"/>
<dbReference type="NCBIfam" id="TIGR00682">
    <property type="entry name" value="lpxK"/>
    <property type="match status" value="1"/>
</dbReference>
<keyword evidence="15" id="KW-1185">Reference proteome</keyword>
<reference evidence="14 15" key="1">
    <citation type="submission" date="2020-02" db="EMBL/GenBank/DDBJ databases">
        <title>Ideonella bacterium strain TBM-1.</title>
        <authorList>
            <person name="Chen W.-M."/>
        </authorList>
    </citation>
    <scope>NUCLEOTIDE SEQUENCE [LARGE SCALE GENOMIC DNA]</scope>
    <source>
        <strain evidence="14 15">TBM-1</strain>
    </source>
</reference>
<proteinExistence type="inferred from homology"/>
<dbReference type="GO" id="GO:0009029">
    <property type="term" value="F:lipid-A 4'-kinase activity"/>
    <property type="evidence" value="ECO:0007669"/>
    <property type="project" value="UniProtKB-UniRule"/>
</dbReference>
<keyword evidence="8 13" id="KW-0547">Nucleotide-binding</keyword>
<dbReference type="GO" id="GO:0005886">
    <property type="term" value="C:plasma membrane"/>
    <property type="evidence" value="ECO:0007669"/>
    <property type="project" value="TreeGrafter"/>
</dbReference>
<gene>
    <name evidence="13" type="primary">lpxK</name>
    <name evidence="14" type="ORF">G3A44_05145</name>
</gene>
<comment type="caution">
    <text evidence="14">The sequence shown here is derived from an EMBL/GenBank/DDBJ whole genome shotgun (WGS) entry which is preliminary data.</text>
</comment>
<evidence type="ECO:0000256" key="11">
    <source>
        <dbReference type="ARBA" id="ARBA00023098"/>
    </source>
</evidence>
<keyword evidence="11 13" id="KW-0443">Lipid metabolism</keyword>
<comment type="pathway">
    <text evidence="2 13">Glycolipid biosynthesis; lipid IV(A) biosynthesis; lipid IV(A) from (3R)-3-hydroxytetradecanoyl-[acyl-carrier-protein] and UDP-N-acetyl-alpha-D-glucosamine: step 6/6.</text>
</comment>
<comment type="similarity">
    <text evidence="13">Belongs to the LpxK family.</text>
</comment>
<evidence type="ECO:0000256" key="13">
    <source>
        <dbReference type="HAMAP-Rule" id="MF_00409"/>
    </source>
</evidence>
<keyword evidence="6 13" id="KW-0441">Lipid A biosynthesis</keyword>
<evidence type="ECO:0000313" key="15">
    <source>
        <dbReference type="Proteomes" id="UP000484255"/>
    </source>
</evidence>
<evidence type="ECO:0000256" key="6">
    <source>
        <dbReference type="ARBA" id="ARBA00022556"/>
    </source>
</evidence>
<feature type="binding site" evidence="13">
    <location>
        <begin position="57"/>
        <end position="64"/>
    </location>
    <ligand>
        <name>ATP</name>
        <dbReference type="ChEBI" id="CHEBI:30616"/>
    </ligand>
</feature>
<dbReference type="Pfam" id="PF02606">
    <property type="entry name" value="LpxK"/>
    <property type="match status" value="1"/>
</dbReference>